<evidence type="ECO:0000313" key="2">
    <source>
        <dbReference type="Proteomes" id="UP001380953"/>
    </source>
</evidence>
<sequence>MNLDSAARTSPKAAPWIRDPKRFRKAMILTAILTFLSIRYPGVRPLYEEALLLIRLPLTIPIPGNGSIMYANFIFTGFAFWALYLIWDSLDRHRIIFCIALLWLLPMLGKTALLGYQATIPPGVYAVAVDQKQTACTVNLEAGVASGNCSFVVSNRGSQPIDLQSTLAFDIELPTRGTYTLDIPLENKRIGTRSIEVIGTHFTQQVPELADITSNLTWNNPLESGSMKLTMNDGKRERVWGN</sequence>
<keyword evidence="2" id="KW-1185">Reference proteome</keyword>
<reference evidence="1" key="1">
    <citation type="submission" date="2024-03" db="EMBL/GenBank/DDBJ databases">
        <title>Whole genome sequecning of epiphytes from Marcgravia umbellata leaves.</title>
        <authorList>
            <person name="Kumar G."/>
            <person name="Savka M.A."/>
        </authorList>
    </citation>
    <scope>NUCLEOTIDE SEQUENCE</scope>
    <source>
        <strain evidence="1">RIT_BL5</strain>
    </source>
</reference>
<dbReference type="Proteomes" id="UP001380953">
    <property type="component" value="Unassembled WGS sequence"/>
</dbReference>
<comment type="caution">
    <text evidence="1">The sequence shown here is derived from an EMBL/GenBank/DDBJ whole genome shotgun (WGS) entry which is preliminary data.</text>
</comment>
<gene>
    <name evidence="1" type="ORF">WKI47_21025</name>
</gene>
<organism evidence="1 2">
    <name type="scientific">Saccharibacillus sacchari</name>
    <dbReference type="NCBI Taxonomy" id="456493"/>
    <lineage>
        <taxon>Bacteria</taxon>
        <taxon>Bacillati</taxon>
        <taxon>Bacillota</taxon>
        <taxon>Bacilli</taxon>
        <taxon>Bacillales</taxon>
        <taxon>Paenibacillaceae</taxon>
        <taxon>Saccharibacillus</taxon>
    </lineage>
</organism>
<name>A0ACC6PHM8_9BACL</name>
<proteinExistence type="predicted"/>
<dbReference type="EMBL" id="JBBKAR010000053">
    <property type="protein sequence ID" value="MEJ8306396.1"/>
    <property type="molecule type" value="Genomic_DNA"/>
</dbReference>
<protein>
    <submittedName>
        <fullName evidence="1">Uncharacterized protein</fullName>
    </submittedName>
</protein>
<evidence type="ECO:0000313" key="1">
    <source>
        <dbReference type="EMBL" id="MEJ8306396.1"/>
    </source>
</evidence>
<accession>A0ACC6PHM8</accession>